<protein>
    <submittedName>
        <fullName evidence="10">Halocyanin domain-containing protein</fullName>
    </submittedName>
</protein>
<evidence type="ECO:0000256" key="2">
    <source>
        <dbReference type="ARBA" id="ARBA00022448"/>
    </source>
</evidence>
<dbReference type="InterPro" id="IPR028871">
    <property type="entry name" value="BlueCu_1_BS"/>
</dbReference>
<proteinExistence type="predicted"/>
<dbReference type="InterPro" id="IPR002386">
    <property type="entry name" value="Amicyanin/Pseudoazurin"/>
</dbReference>
<dbReference type="Proteomes" id="UP000198876">
    <property type="component" value="Unassembled WGS sequence"/>
</dbReference>
<reference evidence="11" key="1">
    <citation type="submission" date="2016-10" db="EMBL/GenBank/DDBJ databases">
        <authorList>
            <person name="Varghese N."/>
            <person name="Submissions S."/>
        </authorList>
    </citation>
    <scope>NUCLEOTIDE SEQUENCE [LARGE SCALE GENOMIC DNA]</scope>
    <source>
        <strain evidence="11">CGMCC 1.7739</strain>
    </source>
</reference>
<dbReference type="GO" id="GO:0005507">
    <property type="term" value="F:copper ion binding"/>
    <property type="evidence" value="ECO:0007669"/>
    <property type="project" value="InterPro"/>
</dbReference>
<comment type="cofactor">
    <cofactor evidence="7">
        <name>Cu cation</name>
        <dbReference type="ChEBI" id="CHEBI:23378"/>
    </cofactor>
    <text evidence="7">Binds 1 copper ion per subunit.</text>
</comment>
<dbReference type="GO" id="GO:0009055">
    <property type="term" value="F:electron transfer activity"/>
    <property type="evidence" value="ECO:0007669"/>
    <property type="project" value="InterPro"/>
</dbReference>
<dbReference type="SUPFAM" id="SSF49503">
    <property type="entry name" value="Cupredoxins"/>
    <property type="match status" value="1"/>
</dbReference>
<dbReference type="Pfam" id="PF00127">
    <property type="entry name" value="Copper-bind"/>
    <property type="match status" value="1"/>
</dbReference>
<feature type="region of interest" description="Disordered" evidence="8">
    <location>
        <begin position="23"/>
        <end position="69"/>
    </location>
</feature>
<dbReference type="RefSeq" id="WP_092893424.1">
    <property type="nucleotide sequence ID" value="NZ_FOOQ01000005.1"/>
</dbReference>
<accession>A0A1I2V455</accession>
<feature type="domain" description="Blue (type 1) copper" evidence="9">
    <location>
        <begin position="93"/>
        <end position="178"/>
    </location>
</feature>
<dbReference type="InterPro" id="IPR017533">
    <property type="entry name" value="Halocyanin"/>
</dbReference>
<gene>
    <name evidence="10" type="ORF">SAMN04488063_3050</name>
</gene>
<dbReference type="GO" id="GO:0042597">
    <property type="term" value="C:periplasmic space"/>
    <property type="evidence" value="ECO:0007669"/>
    <property type="project" value="UniProtKB-SubCell"/>
</dbReference>
<dbReference type="InterPro" id="IPR000923">
    <property type="entry name" value="BlueCu_1"/>
</dbReference>
<evidence type="ECO:0000256" key="4">
    <source>
        <dbReference type="ARBA" id="ARBA00022764"/>
    </source>
</evidence>
<dbReference type="CDD" id="cd04220">
    <property type="entry name" value="Halocyanin"/>
    <property type="match status" value="1"/>
</dbReference>
<dbReference type="PROSITE" id="PS51257">
    <property type="entry name" value="PROKAR_LIPOPROTEIN"/>
    <property type="match status" value="1"/>
</dbReference>
<feature type="binding site" evidence="7">
    <location>
        <position position="166"/>
    </location>
    <ligand>
        <name>Cu cation</name>
        <dbReference type="ChEBI" id="CHEBI:23378"/>
    </ligand>
</feature>
<dbReference type="PANTHER" id="PTHR36507">
    <property type="entry name" value="BLL1555 PROTEIN"/>
    <property type="match status" value="1"/>
</dbReference>
<dbReference type="NCBIfam" id="TIGR03102">
    <property type="entry name" value="halo_cynanin"/>
    <property type="match status" value="1"/>
</dbReference>
<keyword evidence="3 7" id="KW-0479">Metal-binding</keyword>
<keyword evidence="4" id="KW-0574">Periplasm</keyword>
<dbReference type="PRINTS" id="PR00155">
    <property type="entry name" value="AMICYANIN"/>
</dbReference>
<feature type="binding site" evidence="7">
    <location>
        <position position="128"/>
    </location>
    <ligand>
        <name>Cu cation</name>
        <dbReference type="ChEBI" id="CHEBI:23378"/>
    </ligand>
</feature>
<dbReference type="OrthoDB" id="11836at2157"/>
<keyword evidence="5" id="KW-0249">Electron transport</keyword>
<dbReference type="AlphaFoldDB" id="A0A1I2V455"/>
<evidence type="ECO:0000259" key="9">
    <source>
        <dbReference type="Pfam" id="PF00127"/>
    </source>
</evidence>
<evidence type="ECO:0000256" key="7">
    <source>
        <dbReference type="PIRSR" id="PIRSR602386-1"/>
    </source>
</evidence>
<dbReference type="Gene3D" id="2.60.40.420">
    <property type="entry name" value="Cupredoxins - blue copper proteins"/>
    <property type="match status" value="1"/>
</dbReference>
<feature type="binding site" evidence="7">
    <location>
        <position position="171"/>
    </location>
    <ligand>
        <name>Cu cation</name>
        <dbReference type="ChEBI" id="CHEBI:23378"/>
    </ligand>
</feature>
<evidence type="ECO:0000256" key="5">
    <source>
        <dbReference type="ARBA" id="ARBA00022982"/>
    </source>
</evidence>
<dbReference type="PROSITE" id="PS00196">
    <property type="entry name" value="COPPER_BLUE"/>
    <property type="match status" value="1"/>
</dbReference>
<evidence type="ECO:0000256" key="8">
    <source>
        <dbReference type="SAM" id="MobiDB-lite"/>
    </source>
</evidence>
<evidence type="ECO:0000256" key="3">
    <source>
        <dbReference type="ARBA" id="ARBA00022723"/>
    </source>
</evidence>
<feature type="compositionally biased region" description="Low complexity" evidence="8">
    <location>
        <begin position="32"/>
        <end position="57"/>
    </location>
</feature>
<dbReference type="PANTHER" id="PTHR36507:SF1">
    <property type="entry name" value="BLL1555 PROTEIN"/>
    <property type="match status" value="1"/>
</dbReference>
<sequence>MRNSESTRRAFAAAVGTVAVGALAGCTGSGNEGTTTEGESGGESTDTATDTPTDAPTSESGGGEASFDGWFDDVSNYDGVVDETGTSDVTVTVGASGNNGNYAFAPAAVRVDSGTTVVWEWTGEGGSHNVAADDGSFESEMVGESGHTFEHTFEEAGTYKYICTPHKAMGMKGAVVVE</sequence>
<dbReference type="EMBL" id="FOOQ01000005">
    <property type="protein sequence ID" value="SFG83813.1"/>
    <property type="molecule type" value="Genomic_DNA"/>
</dbReference>
<evidence type="ECO:0000313" key="10">
    <source>
        <dbReference type="EMBL" id="SFG83813.1"/>
    </source>
</evidence>
<keyword evidence="2" id="KW-0813">Transport</keyword>
<feature type="binding site" evidence="7">
    <location>
        <position position="163"/>
    </location>
    <ligand>
        <name>Cu cation</name>
        <dbReference type="ChEBI" id="CHEBI:23378"/>
    </ligand>
</feature>
<evidence type="ECO:0000313" key="11">
    <source>
        <dbReference type="Proteomes" id="UP000198876"/>
    </source>
</evidence>
<keyword evidence="6 7" id="KW-0186">Copper</keyword>
<name>A0A1I2V455_9EURY</name>
<evidence type="ECO:0000256" key="6">
    <source>
        <dbReference type="ARBA" id="ARBA00023008"/>
    </source>
</evidence>
<dbReference type="InterPro" id="IPR052721">
    <property type="entry name" value="ET_Amicyanin"/>
</dbReference>
<organism evidence="10 11">
    <name type="scientific">Halopelagius inordinatus</name>
    <dbReference type="NCBI Taxonomy" id="553467"/>
    <lineage>
        <taxon>Archaea</taxon>
        <taxon>Methanobacteriati</taxon>
        <taxon>Methanobacteriota</taxon>
        <taxon>Stenosarchaea group</taxon>
        <taxon>Halobacteria</taxon>
        <taxon>Halobacteriales</taxon>
        <taxon>Haloferacaceae</taxon>
    </lineage>
</organism>
<keyword evidence="11" id="KW-1185">Reference proteome</keyword>
<dbReference type="STRING" id="553467.SAMN04488063_3050"/>
<dbReference type="InterPro" id="IPR008972">
    <property type="entry name" value="Cupredoxin"/>
</dbReference>
<evidence type="ECO:0000256" key="1">
    <source>
        <dbReference type="ARBA" id="ARBA00004418"/>
    </source>
</evidence>
<comment type="subcellular location">
    <subcellularLocation>
        <location evidence="1">Periplasm</location>
    </subcellularLocation>
</comment>